<keyword evidence="3" id="KW-1185">Reference proteome</keyword>
<sequence length="235" mass="26249">MFFTFALFLIASSMIITTTSLPSDIKLCTSFNDNECLLNTPNYILQKHSNGIKNHLDSIDPLKIDSMSVEQTSGPVNILAKLNNFDIVGFSKAKIYKFSGFENNLLDLRMKMPIATLLGPYDVIGKIFILNISGVGKLKLTFKNFDVIMSLPFTKENRDGKSFIKIEQPQMTFDITGGDVSMSHLGAISNAFLNSNFNRIIDAIKPAISKSLIEKLSQKINLFFEANSIEELFIN</sequence>
<dbReference type="AlphaFoldDB" id="A0A9J6CI95"/>
<dbReference type="EMBL" id="JADBJN010000001">
    <property type="protein sequence ID" value="KAG5681945.1"/>
    <property type="molecule type" value="Genomic_DNA"/>
</dbReference>
<evidence type="ECO:0000256" key="1">
    <source>
        <dbReference type="SAM" id="SignalP"/>
    </source>
</evidence>
<dbReference type="GO" id="GO:0005615">
    <property type="term" value="C:extracellular space"/>
    <property type="evidence" value="ECO:0007669"/>
    <property type="project" value="TreeGrafter"/>
</dbReference>
<gene>
    <name evidence="2" type="ORF">PVAND_011346</name>
</gene>
<organism evidence="2 3">
    <name type="scientific">Polypedilum vanderplanki</name>
    <name type="common">Sleeping chironomid midge</name>
    <dbReference type="NCBI Taxonomy" id="319348"/>
    <lineage>
        <taxon>Eukaryota</taxon>
        <taxon>Metazoa</taxon>
        <taxon>Ecdysozoa</taxon>
        <taxon>Arthropoda</taxon>
        <taxon>Hexapoda</taxon>
        <taxon>Insecta</taxon>
        <taxon>Pterygota</taxon>
        <taxon>Neoptera</taxon>
        <taxon>Endopterygota</taxon>
        <taxon>Diptera</taxon>
        <taxon>Nematocera</taxon>
        <taxon>Chironomoidea</taxon>
        <taxon>Chironomidae</taxon>
        <taxon>Chironominae</taxon>
        <taxon>Polypedilum</taxon>
        <taxon>Polypedilum</taxon>
    </lineage>
</organism>
<evidence type="ECO:0000313" key="3">
    <source>
        <dbReference type="Proteomes" id="UP001107558"/>
    </source>
</evidence>
<comment type="caution">
    <text evidence="2">The sequence shown here is derived from an EMBL/GenBank/DDBJ whole genome shotgun (WGS) entry which is preliminary data.</text>
</comment>
<dbReference type="PANTHER" id="PTHR11008:SF40">
    <property type="entry name" value="PROTEIN TAKEOUT"/>
    <property type="match status" value="1"/>
</dbReference>
<dbReference type="PANTHER" id="PTHR11008">
    <property type="entry name" value="PROTEIN TAKEOUT-LIKE PROTEIN"/>
    <property type="match status" value="1"/>
</dbReference>
<feature type="signal peptide" evidence="1">
    <location>
        <begin position="1"/>
        <end position="20"/>
    </location>
</feature>
<evidence type="ECO:0000313" key="2">
    <source>
        <dbReference type="EMBL" id="KAG5681945.1"/>
    </source>
</evidence>
<keyword evidence="1" id="KW-0732">Signal</keyword>
<dbReference type="InterPro" id="IPR038606">
    <property type="entry name" value="To_sf"/>
</dbReference>
<dbReference type="Pfam" id="PF06585">
    <property type="entry name" value="JHBP"/>
    <property type="match status" value="1"/>
</dbReference>
<proteinExistence type="predicted"/>
<dbReference type="Gene3D" id="3.15.10.30">
    <property type="entry name" value="Haemolymph juvenile hormone binding protein"/>
    <property type="match status" value="1"/>
</dbReference>
<reference evidence="2" key="1">
    <citation type="submission" date="2021-03" db="EMBL/GenBank/DDBJ databases">
        <title>Chromosome level genome of the anhydrobiotic midge Polypedilum vanderplanki.</title>
        <authorList>
            <person name="Yoshida Y."/>
            <person name="Kikawada T."/>
            <person name="Gusev O."/>
        </authorList>
    </citation>
    <scope>NUCLEOTIDE SEQUENCE</scope>
    <source>
        <strain evidence="2">NIAS01</strain>
        <tissue evidence="2">Whole body or cell culture</tissue>
    </source>
</reference>
<protein>
    <submittedName>
        <fullName evidence="2">Uncharacterized protein</fullName>
    </submittedName>
</protein>
<dbReference type="InterPro" id="IPR010562">
    <property type="entry name" value="Haemolymph_juvenile_hormone-bd"/>
</dbReference>
<feature type="chain" id="PRO_5039920123" evidence="1">
    <location>
        <begin position="21"/>
        <end position="235"/>
    </location>
</feature>
<dbReference type="OrthoDB" id="8179031at2759"/>
<dbReference type="SMART" id="SM00700">
    <property type="entry name" value="JHBP"/>
    <property type="match status" value="1"/>
</dbReference>
<accession>A0A9J6CI95</accession>
<dbReference type="Proteomes" id="UP001107558">
    <property type="component" value="Chromosome 1"/>
</dbReference>
<name>A0A9J6CI95_POLVA</name>